<sequence length="628" mass="65024">MVYESGRPSRDVQGFYVPGPLRHRAHGVTRRLAIGLTILTALLLAGFTPWPAPRSWVSALVRQTADRDGLVLAFNEPPRVVLLPQPRLEAGSITATTDAGRLSATIARSSGALRLTPLVRGKLELAELTVVAPRIAVSDPASWAGLGSGTLHALSARGALGGLDRLVIVDGALRQGHDDAQALTGINAVMRRSSGRDSVDAAGGLRWRGEDVQLEASGFRPDDLAAGLGSELSLRLKSAFLTARFQGQTIGGAQAEGDLSMTSADLPSLSRWLGLSLPIPMGDSLALSGQARIAGPALALDDARVALDAGVFEGVASARLQGARVAIGGTLATDRLDLSQAVRSFALAHAATGWSTQAFELSALSQGDVDLRLSAGQIAIGKALLSNAALSFLSRPGRVDISLGAAEIFGGWIKGRVGIGTGEKGVDARLLASFDHVDAASASVLFAGAERVTGSVAGSVSAEGSGENPAALMHTLDGKATLTLRQGEIRGVNLPELLRRLERRPLIAAADVRGGKTPFESASATARIVRGVAEVSEGVMTSPATRVDLSGSIGLAERVFRLKGRLERPEGSIGEAKPLPFGVTGTFENPVIAPESTRLGADLSSAATLSGAYERVEATPPEPSSQER</sequence>
<proteinExistence type="predicted"/>
<feature type="domain" description="AsmA" evidence="2">
    <location>
        <begin position="348"/>
        <end position="534"/>
    </location>
</feature>
<name>A0A2T1HUS8_9HYPH</name>
<keyword evidence="4" id="KW-1185">Reference proteome</keyword>
<accession>A0A2T1HUS8</accession>
<dbReference type="GO" id="GO:0090313">
    <property type="term" value="P:regulation of protein targeting to membrane"/>
    <property type="evidence" value="ECO:0007669"/>
    <property type="project" value="TreeGrafter"/>
</dbReference>
<keyword evidence="1" id="KW-0812">Transmembrane</keyword>
<dbReference type="Pfam" id="PF05170">
    <property type="entry name" value="AsmA"/>
    <property type="match status" value="1"/>
</dbReference>
<dbReference type="AlphaFoldDB" id="A0A2T1HUS8"/>
<feature type="transmembrane region" description="Helical" evidence="1">
    <location>
        <begin position="32"/>
        <end position="52"/>
    </location>
</feature>
<reference evidence="4" key="1">
    <citation type="submission" date="2018-03" db="EMBL/GenBank/DDBJ databases">
        <authorList>
            <person name="Sun L."/>
            <person name="Liu H."/>
            <person name="Chen W."/>
            <person name="Huang K."/>
            <person name="Liu W."/>
            <person name="Gao X."/>
        </authorList>
    </citation>
    <scope>NUCLEOTIDE SEQUENCE [LARGE SCALE GENOMIC DNA]</scope>
    <source>
        <strain evidence="4">SH9</strain>
    </source>
</reference>
<dbReference type="InterPro" id="IPR007844">
    <property type="entry name" value="AsmA"/>
</dbReference>
<protein>
    <recommendedName>
        <fullName evidence="2">AsmA domain-containing protein</fullName>
    </recommendedName>
</protein>
<evidence type="ECO:0000313" key="3">
    <source>
        <dbReference type="EMBL" id="PSC05422.1"/>
    </source>
</evidence>
<dbReference type="PANTHER" id="PTHR30441:SF4">
    <property type="entry name" value="PROTEIN ASMA"/>
    <property type="match status" value="1"/>
</dbReference>
<dbReference type="PANTHER" id="PTHR30441">
    <property type="entry name" value="DUF748 DOMAIN-CONTAINING PROTEIN"/>
    <property type="match status" value="1"/>
</dbReference>
<dbReference type="EMBL" id="PVZS01000008">
    <property type="protein sequence ID" value="PSC05422.1"/>
    <property type="molecule type" value="Genomic_DNA"/>
</dbReference>
<dbReference type="GO" id="GO:0005886">
    <property type="term" value="C:plasma membrane"/>
    <property type="evidence" value="ECO:0007669"/>
    <property type="project" value="TreeGrafter"/>
</dbReference>
<keyword evidence="1" id="KW-1133">Transmembrane helix</keyword>
<evidence type="ECO:0000259" key="2">
    <source>
        <dbReference type="Pfam" id="PF05170"/>
    </source>
</evidence>
<evidence type="ECO:0000313" key="4">
    <source>
        <dbReference type="Proteomes" id="UP000239772"/>
    </source>
</evidence>
<keyword evidence="1" id="KW-0472">Membrane</keyword>
<gene>
    <name evidence="3" type="ORF">SLNSH_09540</name>
</gene>
<evidence type="ECO:0000256" key="1">
    <source>
        <dbReference type="SAM" id="Phobius"/>
    </source>
</evidence>
<dbReference type="Proteomes" id="UP000239772">
    <property type="component" value="Unassembled WGS sequence"/>
</dbReference>
<comment type="caution">
    <text evidence="3">The sequence shown here is derived from an EMBL/GenBank/DDBJ whole genome shotgun (WGS) entry which is preliminary data.</text>
</comment>
<dbReference type="InterPro" id="IPR052894">
    <property type="entry name" value="AsmA-related"/>
</dbReference>
<organism evidence="3 4">
    <name type="scientific">Alsobacter soli</name>
    <dbReference type="NCBI Taxonomy" id="2109933"/>
    <lineage>
        <taxon>Bacteria</taxon>
        <taxon>Pseudomonadati</taxon>
        <taxon>Pseudomonadota</taxon>
        <taxon>Alphaproteobacteria</taxon>
        <taxon>Hyphomicrobiales</taxon>
        <taxon>Alsobacteraceae</taxon>
        <taxon>Alsobacter</taxon>
    </lineage>
</organism>